<dbReference type="AlphaFoldDB" id="A0A506XYZ8"/>
<dbReference type="SUPFAM" id="SSF54593">
    <property type="entry name" value="Glyoxalase/Bleomycin resistance protein/Dihydroxybiphenyl dioxygenase"/>
    <property type="match status" value="1"/>
</dbReference>
<sequence>MLTTTGAFSGFSVTDPERARDFYGRVLGLDIVDGGMGGISRLTLPGGANVILYPKQNHEPATYTVLNLEVADVAAAIQELAAEGLEPLRYDGMPQDADGAMRGHGPDIAWFEDPFGNVFSVIAD</sequence>
<dbReference type="InterPro" id="IPR037523">
    <property type="entry name" value="VOC_core"/>
</dbReference>
<dbReference type="Proteomes" id="UP000316252">
    <property type="component" value="Unassembled WGS sequence"/>
</dbReference>
<dbReference type="PROSITE" id="PS51819">
    <property type="entry name" value="VOC"/>
    <property type="match status" value="1"/>
</dbReference>
<organism evidence="2 3">
    <name type="scientific">Schumannella soli</name>
    <dbReference type="NCBI Taxonomy" id="2590779"/>
    <lineage>
        <taxon>Bacteria</taxon>
        <taxon>Bacillati</taxon>
        <taxon>Actinomycetota</taxon>
        <taxon>Actinomycetes</taxon>
        <taxon>Micrococcales</taxon>
        <taxon>Microbacteriaceae</taxon>
        <taxon>Schumannella</taxon>
    </lineage>
</organism>
<evidence type="ECO:0000313" key="3">
    <source>
        <dbReference type="Proteomes" id="UP000316252"/>
    </source>
</evidence>
<dbReference type="InterPro" id="IPR029068">
    <property type="entry name" value="Glyas_Bleomycin-R_OHBP_Dase"/>
</dbReference>
<dbReference type="EMBL" id="VHQG01000004">
    <property type="protein sequence ID" value="TPW74620.1"/>
    <property type="molecule type" value="Genomic_DNA"/>
</dbReference>
<name>A0A506XYZ8_9MICO</name>
<dbReference type="RefSeq" id="WP_141164258.1">
    <property type="nucleotide sequence ID" value="NZ_VHQG01000004.1"/>
</dbReference>
<keyword evidence="3" id="KW-1185">Reference proteome</keyword>
<protein>
    <submittedName>
        <fullName evidence="2">VOC family protein</fullName>
    </submittedName>
</protein>
<gene>
    <name evidence="2" type="ORF">FJ657_13620</name>
</gene>
<dbReference type="Pfam" id="PF00903">
    <property type="entry name" value="Glyoxalase"/>
    <property type="match status" value="1"/>
</dbReference>
<dbReference type="OrthoDB" id="9804907at2"/>
<evidence type="ECO:0000259" key="1">
    <source>
        <dbReference type="PROSITE" id="PS51819"/>
    </source>
</evidence>
<dbReference type="Gene3D" id="3.10.180.10">
    <property type="entry name" value="2,3-Dihydroxybiphenyl 1,2-Dioxygenase, domain 1"/>
    <property type="match status" value="1"/>
</dbReference>
<feature type="domain" description="VOC" evidence="1">
    <location>
        <begin position="4"/>
        <end position="124"/>
    </location>
</feature>
<dbReference type="InterPro" id="IPR004360">
    <property type="entry name" value="Glyas_Fos-R_dOase_dom"/>
</dbReference>
<reference evidence="2 3" key="1">
    <citation type="submission" date="2019-06" db="EMBL/GenBank/DDBJ databases">
        <authorList>
            <person name="Li F."/>
        </authorList>
    </citation>
    <scope>NUCLEOTIDE SEQUENCE [LARGE SCALE GENOMIC DNA]</scope>
    <source>
        <strain evidence="2 3">10F1D-1</strain>
    </source>
</reference>
<comment type="caution">
    <text evidence="2">The sequence shown here is derived from an EMBL/GenBank/DDBJ whole genome shotgun (WGS) entry which is preliminary data.</text>
</comment>
<evidence type="ECO:0000313" key="2">
    <source>
        <dbReference type="EMBL" id="TPW74620.1"/>
    </source>
</evidence>
<accession>A0A506XYZ8</accession>
<proteinExistence type="predicted"/>